<dbReference type="AlphaFoldDB" id="A0A5J5EC70"/>
<gene>
    <name evidence="3" type="ORF">FN846DRAFT_914648</name>
</gene>
<dbReference type="Pfam" id="PF23296">
    <property type="entry name" value="DUF7079"/>
    <property type="match status" value="1"/>
</dbReference>
<protein>
    <recommendedName>
        <fullName evidence="2">DUF7079 domain-containing protein</fullName>
    </recommendedName>
</protein>
<comment type="caution">
    <text evidence="3">The sequence shown here is derived from an EMBL/GenBank/DDBJ whole genome shotgun (WGS) entry which is preliminary data.</text>
</comment>
<dbReference type="EMBL" id="VXIS01000538">
    <property type="protein sequence ID" value="KAA8892954.1"/>
    <property type="molecule type" value="Genomic_DNA"/>
</dbReference>
<dbReference type="OrthoDB" id="5419571at2759"/>
<feature type="compositionally biased region" description="Basic and acidic residues" evidence="1">
    <location>
        <begin position="22"/>
        <end position="41"/>
    </location>
</feature>
<dbReference type="InterPro" id="IPR055507">
    <property type="entry name" value="DUF7079"/>
</dbReference>
<accession>A0A5J5EC70</accession>
<proteinExistence type="predicted"/>
<reference evidence="3 4" key="1">
    <citation type="submission" date="2019-09" db="EMBL/GenBank/DDBJ databases">
        <title>Draft genome of the ectomycorrhizal ascomycete Sphaerosporella brunnea.</title>
        <authorList>
            <consortium name="DOE Joint Genome Institute"/>
            <person name="Benucci G.M."/>
            <person name="Marozzi G."/>
            <person name="Antonielli L."/>
            <person name="Sanchez S."/>
            <person name="Marco P."/>
            <person name="Wang X."/>
            <person name="Falini L.B."/>
            <person name="Barry K."/>
            <person name="Haridas S."/>
            <person name="Lipzen A."/>
            <person name="Labutti K."/>
            <person name="Grigoriev I.V."/>
            <person name="Murat C."/>
            <person name="Martin F."/>
            <person name="Albertini E."/>
            <person name="Donnini D."/>
            <person name="Bonito G."/>
        </authorList>
    </citation>
    <scope>NUCLEOTIDE SEQUENCE [LARGE SCALE GENOMIC DNA]</scope>
    <source>
        <strain evidence="3 4">Sb_GMNB300</strain>
    </source>
</reference>
<name>A0A5J5EC70_9PEZI</name>
<evidence type="ECO:0000313" key="3">
    <source>
        <dbReference type="EMBL" id="KAA8892954.1"/>
    </source>
</evidence>
<feature type="region of interest" description="Disordered" evidence="1">
    <location>
        <begin position="1"/>
        <end position="42"/>
    </location>
</feature>
<feature type="domain" description="DUF7079" evidence="2">
    <location>
        <begin position="56"/>
        <end position="107"/>
    </location>
</feature>
<dbReference type="InParanoid" id="A0A5J5EC70"/>
<organism evidence="3 4">
    <name type="scientific">Sphaerosporella brunnea</name>
    <dbReference type="NCBI Taxonomy" id="1250544"/>
    <lineage>
        <taxon>Eukaryota</taxon>
        <taxon>Fungi</taxon>
        <taxon>Dikarya</taxon>
        <taxon>Ascomycota</taxon>
        <taxon>Pezizomycotina</taxon>
        <taxon>Pezizomycetes</taxon>
        <taxon>Pezizales</taxon>
        <taxon>Pyronemataceae</taxon>
        <taxon>Sphaerosporella</taxon>
    </lineage>
</organism>
<sequence>MTPTNGADEPHIGESGTSPTAHAERNVVDHLHPDNPPHDVGFDPAVDIRCPTISPAEQQACVVLSVFFLNTEVTEGDIRNIARQLHDLNLDDATLRNMLRYDLFPVL</sequence>
<evidence type="ECO:0000313" key="4">
    <source>
        <dbReference type="Proteomes" id="UP000326924"/>
    </source>
</evidence>
<dbReference type="Proteomes" id="UP000326924">
    <property type="component" value="Unassembled WGS sequence"/>
</dbReference>
<evidence type="ECO:0000259" key="2">
    <source>
        <dbReference type="Pfam" id="PF23296"/>
    </source>
</evidence>
<evidence type="ECO:0000256" key="1">
    <source>
        <dbReference type="SAM" id="MobiDB-lite"/>
    </source>
</evidence>
<keyword evidence="4" id="KW-1185">Reference proteome</keyword>